<dbReference type="EMBL" id="UYRR01026855">
    <property type="protein sequence ID" value="VDK36982.1"/>
    <property type="molecule type" value="Genomic_DNA"/>
</dbReference>
<dbReference type="AlphaFoldDB" id="A0A0M3JP02"/>
<evidence type="ECO:0000313" key="2">
    <source>
        <dbReference type="Proteomes" id="UP000267096"/>
    </source>
</evidence>
<evidence type="ECO:0000313" key="1">
    <source>
        <dbReference type="EMBL" id="VDK36982.1"/>
    </source>
</evidence>
<gene>
    <name evidence="1" type="ORF">ASIM_LOCUS9127</name>
</gene>
<proteinExistence type="predicted"/>
<organism evidence="3">
    <name type="scientific">Anisakis simplex</name>
    <name type="common">Herring worm</name>
    <dbReference type="NCBI Taxonomy" id="6269"/>
    <lineage>
        <taxon>Eukaryota</taxon>
        <taxon>Metazoa</taxon>
        <taxon>Ecdysozoa</taxon>
        <taxon>Nematoda</taxon>
        <taxon>Chromadorea</taxon>
        <taxon>Rhabditida</taxon>
        <taxon>Spirurina</taxon>
        <taxon>Ascaridomorpha</taxon>
        <taxon>Ascaridoidea</taxon>
        <taxon>Anisakidae</taxon>
        <taxon>Anisakis</taxon>
        <taxon>Anisakis simplex complex</taxon>
    </lineage>
</organism>
<sequence>MSHSRMPPRANHKFAEYGTPIKFHPLSASVTSLHSVINPVRPHM</sequence>
<dbReference type="WBParaSite" id="ASIM_0000939501-mRNA-1">
    <property type="protein sequence ID" value="ASIM_0000939501-mRNA-1"/>
    <property type="gene ID" value="ASIM_0000939501"/>
</dbReference>
<protein>
    <submittedName>
        <fullName evidence="1 3">Uncharacterized protein</fullName>
    </submittedName>
</protein>
<dbReference type="Proteomes" id="UP000267096">
    <property type="component" value="Unassembled WGS sequence"/>
</dbReference>
<keyword evidence="2" id="KW-1185">Reference proteome</keyword>
<reference evidence="3" key="1">
    <citation type="submission" date="2017-02" db="UniProtKB">
        <authorList>
            <consortium name="WormBaseParasite"/>
        </authorList>
    </citation>
    <scope>IDENTIFICATION</scope>
</reference>
<name>A0A0M3JP02_ANISI</name>
<accession>A0A0M3JP02</accession>
<evidence type="ECO:0000313" key="3">
    <source>
        <dbReference type="WBParaSite" id="ASIM_0000939501-mRNA-1"/>
    </source>
</evidence>
<reference evidence="1 2" key="2">
    <citation type="submission" date="2018-11" db="EMBL/GenBank/DDBJ databases">
        <authorList>
            <consortium name="Pathogen Informatics"/>
        </authorList>
    </citation>
    <scope>NUCLEOTIDE SEQUENCE [LARGE SCALE GENOMIC DNA]</scope>
</reference>